<gene>
    <name evidence="1" type="ORF">ATPR_3259</name>
</gene>
<organism evidence="1 2">
    <name type="scientific">Acetobacter tropicalis NBRC 101654</name>
    <dbReference type="NCBI Taxonomy" id="749388"/>
    <lineage>
        <taxon>Bacteria</taxon>
        <taxon>Pseudomonadati</taxon>
        <taxon>Pseudomonadota</taxon>
        <taxon>Alphaproteobacteria</taxon>
        <taxon>Acetobacterales</taxon>
        <taxon>Acetobacteraceae</taxon>
        <taxon>Acetobacter</taxon>
    </lineage>
</organism>
<proteinExistence type="predicted"/>
<evidence type="ECO:0000313" key="1">
    <source>
        <dbReference type="EMBL" id="GAA10255.1"/>
    </source>
</evidence>
<dbReference type="Proteomes" id="UP000004319">
    <property type="component" value="Unassembled WGS sequence"/>
</dbReference>
<evidence type="ECO:0000313" key="2">
    <source>
        <dbReference type="Proteomes" id="UP000004319"/>
    </source>
</evidence>
<sequence>MGPVLVTLISSVFFEATTAELFMLPFFVFFCAGMGAPLTSS</sequence>
<name>F7VIR0_9PROT</name>
<accession>F7VIR0</accession>
<dbReference type="EMBL" id="BABS01000200">
    <property type="protein sequence ID" value="GAA10255.1"/>
    <property type="molecule type" value="Genomic_DNA"/>
</dbReference>
<protein>
    <submittedName>
        <fullName evidence="1">Uncharacterized protein</fullName>
    </submittedName>
</protein>
<reference evidence="1 2" key="1">
    <citation type="journal article" date="2011" name="Biochem. Biophys. Res. Commun.">
        <title>Increased number of Arginine-based salt bridges contributes to the thermotolerance of thermotolerant acetic acid bacteria, Acetobacter tropicalis SKU1100.</title>
        <authorList>
            <person name="Matsutani M."/>
            <person name="Hirakawa H."/>
            <person name="Nishikura M."/>
            <person name="Soemphol W."/>
            <person name="Ali I.A.I."/>
            <person name="Yakushi T."/>
            <person name="Matsushita K."/>
        </authorList>
    </citation>
    <scope>NUCLEOTIDE SEQUENCE [LARGE SCALE GENOMIC DNA]</scope>
    <source>
        <strain evidence="1 2">NBRC 101654</strain>
    </source>
</reference>
<comment type="caution">
    <text evidence="1">The sequence shown here is derived from an EMBL/GenBank/DDBJ whole genome shotgun (WGS) entry which is preliminary data.</text>
</comment>
<dbReference type="AlphaFoldDB" id="F7VIR0"/>